<feature type="transmembrane region" description="Helical" evidence="1">
    <location>
        <begin position="41"/>
        <end position="62"/>
    </location>
</feature>
<name>A0A1M6D7G9_9FIRM</name>
<evidence type="ECO:0000259" key="2">
    <source>
        <dbReference type="Pfam" id="PF07833"/>
    </source>
</evidence>
<evidence type="ECO:0000313" key="3">
    <source>
        <dbReference type="EMBL" id="SHI69167.1"/>
    </source>
</evidence>
<keyword evidence="1" id="KW-1133">Transmembrane helix</keyword>
<protein>
    <submittedName>
        <fullName evidence="3">Copper amine oxidase N-terminal domain-containing protein</fullName>
    </submittedName>
</protein>
<dbReference type="AlphaFoldDB" id="A0A1M6D7G9"/>
<dbReference type="InterPro" id="IPR036582">
    <property type="entry name" value="Mao_N_sf"/>
</dbReference>
<keyword evidence="1" id="KW-0472">Membrane</keyword>
<keyword evidence="1" id="KW-0812">Transmembrane</keyword>
<dbReference type="InterPro" id="IPR012854">
    <property type="entry name" value="Cu_amine_oxidase-like_N"/>
</dbReference>
<dbReference type="Gene3D" id="1.25.40.10">
    <property type="entry name" value="Tetratricopeptide repeat domain"/>
    <property type="match status" value="1"/>
</dbReference>
<keyword evidence="4" id="KW-1185">Reference proteome</keyword>
<dbReference type="InterPro" id="IPR011990">
    <property type="entry name" value="TPR-like_helical_dom_sf"/>
</dbReference>
<dbReference type="Proteomes" id="UP000184529">
    <property type="component" value="Unassembled WGS sequence"/>
</dbReference>
<reference evidence="4" key="1">
    <citation type="submission" date="2016-11" db="EMBL/GenBank/DDBJ databases">
        <authorList>
            <person name="Varghese N."/>
            <person name="Submissions S."/>
        </authorList>
    </citation>
    <scope>NUCLEOTIDE SEQUENCE [LARGE SCALE GENOMIC DNA]</scope>
    <source>
        <strain evidence="4">DSM 16057</strain>
    </source>
</reference>
<gene>
    <name evidence="3" type="ORF">SAMN02745219_00852</name>
</gene>
<dbReference type="SUPFAM" id="SSF48452">
    <property type="entry name" value="TPR-like"/>
    <property type="match status" value="1"/>
</dbReference>
<dbReference type="SUPFAM" id="SSF55383">
    <property type="entry name" value="Copper amine oxidase, domain N"/>
    <property type="match status" value="1"/>
</dbReference>
<proteinExistence type="predicted"/>
<evidence type="ECO:0000313" key="4">
    <source>
        <dbReference type="Proteomes" id="UP000184529"/>
    </source>
</evidence>
<dbReference type="EMBL" id="FQZM01000009">
    <property type="protein sequence ID" value="SHI69167.1"/>
    <property type="molecule type" value="Genomic_DNA"/>
</dbReference>
<feature type="domain" description="Copper amine oxidase-like N-terminal" evidence="2">
    <location>
        <begin position="76"/>
        <end position="186"/>
    </location>
</feature>
<evidence type="ECO:0000256" key="1">
    <source>
        <dbReference type="SAM" id="Phobius"/>
    </source>
</evidence>
<accession>A0A1M6D7G9</accession>
<dbReference type="Pfam" id="PF07833">
    <property type="entry name" value="Cu_amine_oxidN1"/>
    <property type="match status" value="1"/>
</dbReference>
<sequence>MRRTSKKGVGAVRAVNWAVTGLRGRSERGEKILPVSGGSPFIARGCSLVLLLLLLGAAIFLVPRGAGATGVSLLWNGQPWLAGKKIFLEKGRVLIGAGDLARAMGGVAVSNPPYTEIRMPEGSAVRSLKFGTASPVAVVEKTYGAQEYPLDTLPHFWEGELYVPLRFVVTAAGGSVQWYEQLRAVSVRSGSLSRVQLACGEAELGGMFFRRGLYKECLAHYRQAVAWGLETAEIYYHCLEAYRLLGDREMAARSGENALRIHPVFADRVAWERDFPLLLEAYLESSGHGQTLRPELFRLVAQRDLFLPLRVLLRLDELGYTPEVMKEAVARYEEREPGSYLVGLYREKMGRRQ</sequence>
<dbReference type="STRING" id="1121432.SAMN02745219_00852"/>
<organism evidence="3 4">
    <name type="scientific">Desulfofundulus thermosubterraneus DSM 16057</name>
    <dbReference type="NCBI Taxonomy" id="1121432"/>
    <lineage>
        <taxon>Bacteria</taxon>
        <taxon>Bacillati</taxon>
        <taxon>Bacillota</taxon>
        <taxon>Clostridia</taxon>
        <taxon>Eubacteriales</taxon>
        <taxon>Peptococcaceae</taxon>
        <taxon>Desulfofundulus</taxon>
    </lineage>
</organism>